<evidence type="ECO:0000259" key="2">
    <source>
        <dbReference type="PROSITE" id="PS50110"/>
    </source>
</evidence>
<reference evidence="3 4" key="1">
    <citation type="submission" date="2023-09" db="EMBL/GenBank/DDBJ databases">
        <authorList>
            <person name="Rey-Velasco X."/>
        </authorList>
    </citation>
    <scope>NUCLEOTIDE SEQUENCE [LARGE SCALE GENOMIC DNA]</scope>
    <source>
        <strain evidence="3 4">W311</strain>
    </source>
</reference>
<sequence>MKLSFMAIWIVRSGWQGPIERTDTDGCSRRSGRGNILRDARRLHEIATKRGNPPVVLRPSGAATMLIRYSPASSYTAGEMTEGQLSNLRILVANDDYFLVQQICELLRREGAIIVGPAPSNSDAMKLLEAQDRLHDAALVNGKLRDSSAAPLLRFLAVTGVPCVIATDRGPLAVPADHGHCVVVNTPATRGELAAAVRRAIAAYQGRT</sequence>
<dbReference type="InterPro" id="IPR011006">
    <property type="entry name" value="CheY-like_superfamily"/>
</dbReference>
<proteinExistence type="predicted"/>
<organism evidence="3 4">
    <name type="scientific">Stakelama saccharophila</name>
    <dbReference type="NCBI Taxonomy" id="3075605"/>
    <lineage>
        <taxon>Bacteria</taxon>
        <taxon>Pseudomonadati</taxon>
        <taxon>Pseudomonadota</taxon>
        <taxon>Alphaproteobacteria</taxon>
        <taxon>Sphingomonadales</taxon>
        <taxon>Sphingomonadaceae</taxon>
        <taxon>Stakelama</taxon>
    </lineage>
</organism>
<name>A0ABZ0B624_9SPHN</name>
<protein>
    <recommendedName>
        <fullName evidence="2">Response regulatory domain-containing protein</fullName>
    </recommendedName>
</protein>
<dbReference type="RefSeq" id="WP_313913713.1">
    <property type="nucleotide sequence ID" value="NZ_CP135076.1"/>
</dbReference>
<gene>
    <name evidence="3" type="ORF">RPR59_10325</name>
</gene>
<comment type="caution">
    <text evidence="1">Lacks conserved residue(s) required for the propagation of feature annotation.</text>
</comment>
<evidence type="ECO:0000313" key="3">
    <source>
        <dbReference type="EMBL" id="WNO52852.1"/>
    </source>
</evidence>
<accession>A0ABZ0B624</accession>
<dbReference type="Proteomes" id="UP001302249">
    <property type="component" value="Chromosome"/>
</dbReference>
<dbReference type="Gene3D" id="3.40.50.2300">
    <property type="match status" value="1"/>
</dbReference>
<feature type="domain" description="Response regulatory" evidence="2">
    <location>
        <begin position="89"/>
        <end position="201"/>
    </location>
</feature>
<dbReference type="EMBL" id="CP135076">
    <property type="protein sequence ID" value="WNO52852.1"/>
    <property type="molecule type" value="Genomic_DNA"/>
</dbReference>
<dbReference type="PROSITE" id="PS50110">
    <property type="entry name" value="RESPONSE_REGULATORY"/>
    <property type="match status" value="1"/>
</dbReference>
<dbReference type="SUPFAM" id="SSF52172">
    <property type="entry name" value="CheY-like"/>
    <property type="match status" value="1"/>
</dbReference>
<keyword evidence="4" id="KW-1185">Reference proteome</keyword>
<dbReference type="InterPro" id="IPR001789">
    <property type="entry name" value="Sig_transdc_resp-reg_receiver"/>
</dbReference>
<evidence type="ECO:0000256" key="1">
    <source>
        <dbReference type="PROSITE-ProRule" id="PRU00169"/>
    </source>
</evidence>
<evidence type="ECO:0000313" key="4">
    <source>
        <dbReference type="Proteomes" id="UP001302249"/>
    </source>
</evidence>